<sequence>MVALCYYAISFAVCFCELILIYLLLFSSIYLDRAELYVSFHFQGS</sequence>
<reference evidence="2" key="1">
    <citation type="submission" date="2014-09" db="EMBL/GenBank/DDBJ databases">
        <authorList>
            <person name="Magalhaes I.L.F."/>
            <person name="Oliveira U."/>
            <person name="Santos F.R."/>
            <person name="Vidigal T.H.D.A."/>
            <person name="Brescovit A.D."/>
            <person name="Santos A.J."/>
        </authorList>
    </citation>
    <scope>NUCLEOTIDE SEQUENCE</scope>
    <source>
        <tissue evidence="2">Shoot tissue taken approximately 20 cm above the soil surface</tissue>
    </source>
</reference>
<organism evidence="2">
    <name type="scientific">Arundo donax</name>
    <name type="common">Giant reed</name>
    <name type="synonym">Donax arundinaceus</name>
    <dbReference type="NCBI Taxonomy" id="35708"/>
    <lineage>
        <taxon>Eukaryota</taxon>
        <taxon>Viridiplantae</taxon>
        <taxon>Streptophyta</taxon>
        <taxon>Embryophyta</taxon>
        <taxon>Tracheophyta</taxon>
        <taxon>Spermatophyta</taxon>
        <taxon>Magnoliopsida</taxon>
        <taxon>Liliopsida</taxon>
        <taxon>Poales</taxon>
        <taxon>Poaceae</taxon>
        <taxon>PACMAD clade</taxon>
        <taxon>Arundinoideae</taxon>
        <taxon>Arundineae</taxon>
        <taxon>Arundo</taxon>
    </lineage>
</organism>
<accession>A0A0A9HI28</accession>
<evidence type="ECO:0000313" key="2">
    <source>
        <dbReference type="EMBL" id="JAE36825.1"/>
    </source>
</evidence>
<dbReference type="EMBL" id="GBRH01161071">
    <property type="protein sequence ID" value="JAE36825.1"/>
    <property type="molecule type" value="Transcribed_RNA"/>
</dbReference>
<feature type="transmembrane region" description="Helical" evidence="1">
    <location>
        <begin position="6"/>
        <end position="31"/>
    </location>
</feature>
<keyword evidence="1" id="KW-1133">Transmembrane helix</keyword>
<protein>
    <submittedName>
        <fullName evidence="2">Uncharacterized protein</fullName>
    </submittedName>
</protein>
<dbReference type="AlphaFoldDB" id="A0A0A9HI28"/>
<reference evidence="2" key="2">
    <citation type="journal article" date="2015" name="Data Brief">
        <title>Shoot transcriptome of the giant reed, Arundo donax.</title>
        <authorList>
            <person name="Barrero R.A."/>
            <person name="Guerrero F.D."/>
            <person name="Moolhuijzen P."/>
            <person name="Goolsby J.A."/>
            <person name="Tidwell J."/>
            <person name="Bellgard S.E."/>
            <person name="Bellgard M.I."/>
        </authorList>
    </citation>
    <scope>NUCLEOTIDE SEQUENCE</scope>
    <source>
        <tissue evidence="2">Shoot tissue taken approximately 20 cm above the soil surface</tissue>
    </source>
</reference>
<name>A0A0A9HI28_ARUDO</name>
<evidence type="ECO:0000256" key="1">
    <source>
        <dbReference type="SAM" id="Phobius"/>
    </source>
</evidence>
<keyword evidence="1" id="KW-0812">Transmembrane</keyword>
<proteinExistence type="predicted"/>
<keyword evidence="1" id="KW-0472">Membrane</keyword>